<sequence length="384" mass="42992">MDKTPWYRERVPEKTTTPTQTKSGKSKRKISWDVVRAGCVILVMIYHSTFLSVFLHPELAERSIRFPFQVGASMLLVISAYFACVTIGRGGLLRYWWGRMARLFPPFVGAVLLIFGIMHLAAIEGWFLPTWQDLLANVAMLWNWKPDEFFFIDGSHWTVPLQLMGFTAAALLFKSKLGHGTAIRVVLWVAVIVPILQWPIRVGGAPEAYRMIVDGIGAHRWHLFVVGVAIWMWSTRRIGWAHFAALLATCMLGQSLHNYEETPEGLVADWGSTVGVCIGMLVVAATAYGPDWNRVIPDAVGRWVTWFAGISYGVFLVHQTIGYIVSRTLQDIGAGPFLQVMAMLTTGVLLGWALTRLVERPTHTFLMNGYDRLAARRAAGAQQT</sequence>
<keyword evidence="4" id="KW-0808">Transferase</keyword>
<dbReference type="GO" id="GO:0000271">
    <property type="term" value="P:polysaccharide biosynthetic process"/>
    <property type="evidence" value="ECO:0007669"/>
    <property type="project" value="TreeGrafter"/>
</dbReference>
<name>A0A929B938_9PSEU</name>
<keyword evidence="4" id="KW-0012">Acyltransferase</keyword>
<proteinExistence type="predicted"/>
<evidence type="ECO:0000313" key="5">
    <source>
        <dbReference type="Proteomes" id="UP000598360"/>
    </source>
</evidence>
<organism evidence="4 5">
    <name type="scientific">Saccharopolyspora montiporae</name>
    <dbReference type="NCBI Taxonomy" id="2781240"/>
    <lineage>
        <taxon>Bacteria</taxon>
        <taxon>Bacillati</taxon>
        <taxon>Actinomycetota</taxon>
        <taxon>Actinomycetes</taxon>
        <taxon>Pseudonocardiales</taxon>
        <taxon>Pseudonocardiaceae</taxon>
        <taxon>Saccharopolyspora</taxon>
    </lineage>
</organism>
<gene>
    <name evidence="4" type="ORF">IQ251_13825</name>
</gene>
<feature type="transmembrane region" description="Helical" evidence="2">
    <location>
        <begin position="337"/>
        <end position="358"/>
    </location>
</feature>
<feature type="transmembrane region" description="Helical" evidence="2">
    <location>
        <begin position="300"/>
        <end position="325"/>
    </location>
</feature>
<keyword evidence="2" id="KW-0472">Membrane</keyword>
<feature type="transmembrane region" description="Helical" evidence="2">
    <location>
        <begin position="185"/>
        <end position="204"/>
    </location>
</feature>
<feature type="transmembrane region" description="Helical" evidence="2">
    <location>
        <begin position="34"/>
        <end position="54"/>
    </location>
</feature>
<dbReference type="PANTHER" id="PTHR23028:SF131">
    <property type="entry name" value="BLR2367 PROTEIN"/>
    <property type="match status" value="1"/>
</dbReference>
<keyword evidence="2" id="KW-0812">Transmembrane</keyword>
<dbReference type="InterPro" id="IPR050879">
    <property type="entry name" value="Acyltransferase_3"/>
</dbReference>
<feature type="transmembrane region" description="Helical" evidence="2">
    <location>
        <begin position="216"/>
        <end position="233"/>
    </location>
</feature>
<feature type="compositionally biased region" description="Polar residues" evidence="1">
    <location>
        <begin position="14"/>
        <end position="23"/>
    </location>
</feature>
<dbReference type="Proteomes" id="UP000598360">
    <property type="component" value="Unassembled WGS sequence"/>
</dbReference>
<feature type="transmembrane region" description="Helical" evidence="2">
    <location>
        <begin position="66"/>
        <end position="87"/>
    </location>
</feature>
<dbReference type="PANTHER" id="PTHR23028">
    <property type="entry name" value="ACETYLTRANSFERASE"/>
    <property type="match status" value="1"/>
</dbReference>
<keyword evidence="2" id="KW-1133">Transmembrane helix</keyword>
<reference evidence="4" key="1">
    <citation type="submission" date="2020-10" db="EMBL/GenBank/DDBJ databases">
        <title>Diversity and distribution of actinomycetes associated with coral in the coast of Hainan.</title>
        <authorList>
            <person name="Li F."/>
        </authorList>
    </citation>
    <scope>NUCLEOTIDE SEQUENCE</scope>
    <source>
        <strain evidence="4">HNM0983</strain>
    </source>
</reference>
<dbReference type="EMBL" id="JADEYC010000021">
    <property type="protein sequence ID" value="MBE9375527.1"/>
    <property type="molecule type" value="Genomic_DNA"/>
</dbReference>
<feature type="domain" description="Acyltransferase 3" evidence="3">
    <location>
        <begin position="31"/>
        <end position="356"/>
    </location>
</feature>
<accession>A0A929B938</accession>
<protein>
    <submittedName>
        <fullName evidence="4">Acyltransferase</fullName>
    </submittedName>
</protein>
<evidence type="ECO:0000313" key="4">
    <source>
        <dbReference type="EMBL" id="MBE9375527.1"/>
    </source>
</evidence>
<evidence type="ECO:0000256" key="2">
    <source>
        <dbReference type="SAM" id="Phobius"/>
    </source>
</evidence>
<dbReference type="GO" id="GO:0016020">
    <property type="term" value="C:membrane"/>
    <property type="evidence" value="ECO:0007669"/>
    <property type="project" value="TreeGrafter"/>
</dbReference>
<dbReference type="AlphaFoldDB" id="A0A929B938"/>
<feature type="transmembrane region" description="Helical" evidence="2">
    <location>
        <begin position="270"/>
        <end position="288"/>
    </location>
</feature>
<feature type="region of interest" description="Disordered" evidence="1">
    <location>
        <begin position="1"/>
        <end position="24"/>
    </location>
</feature>
<evidence type="ECO:0000259" key="3">
    <source>
        <dbReference type="Pfam" id="PF01757"/>
    </source>
</evidence>
<comment type="caution">
    <text evidence="4">The sequence shown here is derived from an EMBL/GenBank/DDBJ whole genome shotgun (WGS) entry which is preliminary data.</text>
</comment>
<dbReference type="Pfam" id="PF01757">
    <property type="entry name" value="Acyl_transf_3"/>
    <property type="match status" value="1"/>
</dbReference>
<dbReference type="InterPro" id="IPR002656">
    <property type="entry name" value="Acyl_transf_3_dom"/>
</dbReference>
<feature type="transmembrane region" description="Helical" evidence="2">
    <location>
        <begin position="107"/>
        <end position="129"/>
    </location>
</feature>
<keyword evidence="5" id="KW-1185">Reference proteome</keyword>
<evidence type="ECO:0000256" key="1">
    <source>
        <dbReference type="SAM" id="MobiDB-lite"/>
    </source>
</evidence>
<feature type="compositionally biased region" description="Basic and acidic residues" evidence="1">
    <location>
        <begin position="1"/>
        <end position="13"/>
    </location>
</feature>
<feature type="transmembrane region" description="Helical" evidence="2">
    <location>
        <begin position="149"/>
        <end position="173"/>
    </location>
</feature>
<dbReference type="GO" id="GO:0016747">
    <property type="term" value="F:acyltransferase activity, transferring groups other than amino-acyl groups"/>
    <property type="evidence" value="ECO:0007669"/>
    <property type="project" value="InterPro"/>
</dbReference>
<feature type="transmembrane region" description="Helical" evidence="2">
    <location>
        <begin position="240"/>
        <end position="258"/>
    </location>
</feature>